<protein>
    <recommendedName>
        <fullName evidence="3">DUF5638 domain-containing protein</fullName>
    </recommendedName>
</protein>
<sequence>MPYTKNTLDLNACMEQCNQAFDNIFTNLELTRTIEEQLRQVKSFYAHHYHGAKDKSTKINVLEDYQNLILLLSQVSQGELSADQALNTIDKWTEIKQIGIIIHNLITVCELMFWAAASALFYISCISVGIPLLVCDPISGLLLSLGSALLTASSIHEGFDCFEEFKTLDHVNNESEREKNLISFFSPPKANKGSQSLDSTPILAMN</sequence>
<dbReference type="InterPro" id="IPR040737">
    <property type="entry name" value="DUF5638"/>
</dbReference>
<evidence type="ECO:0000256" key="1">
    <source>
        <dbReference type="SAM" id="MobiDB-lite"/>
    </source>
</evidence>
<evidence type="ECO:0000256" key="2">
    <source>
        <dbReference type="SAM" id="Phobius"/>
    </source>
</evidence>
<feature type="domain" description="DUF5638" evidence="3">
    <location>
        <begin position="9"/>
        <end position="109"/>
    </location>
</feature>
<reference evidence="5 7" key="2">
    <citation type="submission" date="2018-06" db="EMBL/GenBank/DDBJ databases">
        <authorList>
            <consortium name="Pathogen Informatics"/>
            <person name="Doyle S."/>
        </authorList>
    </citation>
    <scope>NUCLEOTIDE SEQUENCE [LARGE SCALE GENOMIC DNA]</scope>
    <source>
        <strain evidence="5 7">NCTC12239</strain>
    </source>
</reference>
<proteinExistence type="predicted"/>
<dbReference type="EMBL" id="UGOG01000001">
    <property type="protein sequence ID" value="STX61894.1"/>
    <property type="molecule type" value="Genomic_DNA"/>
</dbReference>
<dbReference type="OrthoDB" id="5646331at2"/>
<feature type="region of interest" description="Disordered" evidence="1">
    <location>
        <begin position="187"/>
        <end position="206"/>
    </location>
</feature>
<reference evidence="4 6" key="1">
    <citation type="submission" date="2015-11" db="EMBL/GenBank/DDBJ databases">
        <title>Genomic analysis of 38 Legionella species identifies large and diverse effector repertoires.</title>
        <authorList>
            <person name="Burstein D."/>
            <person name="Amaro F."/>
            <person name="Zusman T."/>
            <person name="Lifshitz Z."/>
            <person name="Cohen O."/>
            <person name="Gilbert J.A."/>
            <person name="Pupko T."/>
            <person name="Shuman H.A."/>
            <person name="Segal G."/>
        </authorList>
    </citation>
    <scope>NUCLEOTIDE SEQUENCE [LARGE SCALE GENOMIC DNA]</scope>
    <source>
        <strain evidence="4 6">ATCC 43877</strain>
    </source>
</reference>
<keyword evidence="2" id="KW-0812">Transmembrane</keyword>
<organism evidence="5 7">
    <name type="scientific">Legionella moravica</name>
    <dbReference type="NCBI Taxonomy" id="39962"/>
    <lineage>
        <taxon>Bacteria</taxon>
        <taxon>Pseudomonadati</taxon>
        <taxon>Pseudomonadota</taxon>
        <taxon>Gammaproteobacteria</taxon>
        <taxon>Legionellales</taxon>
        <taxon>Legionellaceae</taxon>
        <taxon>Legionella</taxon>
    </lineage>
</organism>
<gene>
    <name evidence="4" type="ORF">Lmor_2716</name>
    <name evidence="5" type="ORF">NCTC12239_00812</name>
</gene>
<dbReference type="STRING" id="39962.Lmor_2716"/>
<evidence type="ECO:0000313" key="6">
    <source>
        <dbReference type="Proteomes" id="UP000054985"/>
    </source>
</evidence>
<keyword evidence="2" id="KW-0472">Membrane</keyword>
<feature type="transmembrane region" description="Helical" evidence="2">
    <location>
        <begin position="111"/>
        <end position="134"/>
    </location>
</feature>
<name>A0A378JTF0_9GAMM</name>
<accession>A0A378JTF0</accession>
<dbReference type="Pfam" id="PF18688">
    <property type="entry name" value="DUF5638"/>
    <property type="match status" value="1"/>
</dbReference>
<dbReference type="EMBL" id="LNYN01000040">
    <property type="protein sequence ID" value="KTD31219.1"/>
    <property type="molecule type" value="Genomic_DNA"/>
</dbReference>
<evidence type="ECO:0000259" key="3">
    <source>
        <dbReference type="Pfam" id="PF18688"/>
    </source>
</evidence>
<dbReference type="RefSeq" id="WP_028383922.1">
    <property type="nucleotide sequence ID" value="NZ_CAAAJG010000023.1"/>
</dbReference>
<evidence type="ECO:0000313" key="7">
    <source>
        <dbReference type="Proteomes" id="UP000254040"/>
    </source>
</evidence>
<dbReference type="Proteomes" id="UP000054985">
    <property type="component" value="Unassembled WGS sequence"/>
</dbReference>
<keyword evidence="2" id="KW-1133">Transmembrane helix</keyword>
<evidence type="ECO:0000313" key="5">
    <source>
        <dbReference type="EMBL" id="STX61894.1"/>
    </source>
</evidence>
<dbReference type="Proteomes" id="UP000254040">
    <property type="component" value="Unassembled WGS sequence"/>
</dbReference>
<keyword evidence="6" id="KW-1185">Reference proteome</keyword>
<dbReference type="AlphaFoldDB" id="A0A378JTF0"/>
<evidence type="ECO:0000313" key="4">
    <source>
        <dbReference type="EMBL" id="KTD31219.1"/>
    </source>
</evidence>